<keyword evidence="1" id="KW-0812">Transmembrane</keyword>
<name>A0A1A9AJZ2_PLAOA</name>
<proteinExistence type="predicted"/>
<reference evidence="4 5" key="1">
    <citation type="submission" date="2016-05" db="EMBL/GenBank/DDBJ databases">
        <authorList>
            <person name="Naeem Raeece"/>
        </authorList>
    </citation>
    <scope>NUCLEOTIDE SEQUENCE [LARGE SCALE GENOMIC DNA]</scope>
</reference>
<sequence>MTNVSKCTYCSLCDNKPSNYDDDHPLKIFCYFFVRNLGILQDRKSEDNYKKNMYCDHLIQWMYNKYYNLEKGNTYRDFYDFLGKLNTVRNTFFSGDITGNDFCNDVISKKFTFNDINKRKKFHDYYVNFKYIEDMLKTKNDKCHKYYSYIKGMTTLYSDMVEKCPKPDNKKYCENVNYEECNPKNLLQLEKCKEIQDAQDKESNEGESTEQMFIWEHCNNKVINLSDYRAILIIGLAVWGIMLTVLFLCKNTSVGLLIRNFLRKKEIIRNNFSGDIENDILSENSDNFHENLETGRYSVGYYPG</sequence>
<keyword evidence="1" id="KW-0472">Membrane</keyword>
<dbReference type="Proteomes" id="UP000078555">
    <property type="component" value="Unassembled WGS sequence"/>
</dbReference>
<dbReference type="EMBL" id="FLRD01001738">
    <property type="protein sequence ID" value="SBT58029.1"/>
    <property type="molecule type" value="Genomic_DNA"/>
</dbReference>
<accession>A0A1A9AJZ2</accession>
<keyword evidence="5" id="KW-1185">Reference proteome</keyword>
<protein>
    <submittedName>
        <fullName evidence="2">PIR Superfamily Protein</fullName>
    </submittedName>
</protein>
<organism evidence="2 4">
    <name type="scientific">Plasmodium ovale wallikeri</name>
    <dbReference type="NCBI Taxonomy" id="864142"/>
    <lineage>
        <taxon>Eukaryota</taxon>
        <taxon>Sar</taxon>
        <taxon>Alveolata</taxon>
        <taxon>Apicomplexa</taxon>
        <taxon>Aconoidasida</taxon>
        <taxon>Haemosporida</taxon>
        <taxon>Plasmodiidae</taxon>
        <taxon>Plasmodium</taxon>
        <taxon>Plasmodium (Plasmodium)</taxon>
    </lineage>
</organism>
<dbReference type="Proteomes" id="UP000078550">
    <property type="component" value="Unassembled WGS sequence"/>
</dbReference>
<dbReference type="EMBL" id="FLRE01001417">
    <property type="protein sequence ID" value="SBT56536.1"/>
    <property type="molecule type" value="Genomic_DNA"/>
</dbReference>
<keyword evidence="1" id="KW-1133">Transmembrane helix</keyword>
<dbReference type="AlphaFoldDB" id="A0A1A9AJZ2"/>
<evidence type="ECO:0000313" key="5">
    <source>
        <dbReference type="Proteomes" id="UP000078555"/>
    </source>
</evidence>
<evidence type="ECO:0000256" key="1">
    <source>
        <dbReference type="SAM" id="Phobius"/>
    </source>
</evidence>
<evidence type="ECO:0000313" key="2">
    <source>
        <dbReference type="EMBL" id="SBT56536.1"/>
    </source>
</evidence>
<dbReference type="Pfam" id="PF05795">
    <property type="entry name" value="Plasmodium_Vir"/>
    <property type="match status" value="1"/>
</dbReference>
<feature type="transmembrane region" description="Helical" evidence="1">
    <location>
        <begin position="228"/>
        <end position="249"/>
    </location>
</feature>
<reference evidence="2" key="2">
    <citation type="submission" date="2016-05" db="EMBL/GenBank/DDBJ databases">
        <authorList>
            <person name="Lavstsen T."/>
            <person name="Jespersen J.S."/>
        </authorList>
    </citation>
    <scope>NUCLEOTIDE SEQUENCE [LARGE SCALE GENOMIC DNA]</scope>
</reference>
<evidence type="ECO:0000313" key="3">
    <source>
        <dbReference type="EMBL" id="SBT58029.1"/>
    </source>
</evidence>
<evidence type="ECO:0000313" key="4">
    <source>
        <dbReference type="Proteomes" id="UP000078550"/>
    </source>
</evidence>
<dbReference type="InterPro" id="IPR008780">
    <property type="entry name" value="Plasmodium_Vir"/>
</dbReference>
<gene>
    <name evidence="3" type="ORF">POVWA1_085140</name>
    <name evidence="2" type="ORF">POVWA2_074030</name>
</gene>